<proteinExistence type="predicted"/>
<feature type="region of interest" description="Disordered" evidence="2">
    <location>
        <begin position="526"/>
        <end position="552"/>
    </location>
</feature>
<dbReference type="NCBIfam" id="TIGR01630">
    <property type="entry name" value="psiM2_ORF9"/>
    <property type="match status" value="1"/>
</dbReference>
<evidence type="ECO:0000256" key="2">
    <source>
        <dbReference type="SAM" id="MobiDB-lite"/>
    </source>
</evidence>
<feature type="compositionally biased region" description="Polar residues" evidence="2">
    <location>
        <begin position="526"/>
        <end position="535"/>
    </location>
</feature>
<dbReference type="RefSeq" id="WP_380060018.1">
    <property type="nucleotide sequence ID" value="NZ_JBHSEI010000001.1"/>
</dbReference>
<dbReference type="InterPro" id="IPR006517">
    <property type="entry name" value="Phage_terminase_lsu-like_C"/>
</dbReference>
<organism evidence="4 5">
    <name type="scientific">Deinococcus hohokamensis</name>
    <dbReference type="NCBI Taxonomy" id="309883"/>
    <lineage>
        <taxon>Bacteria</taxon>
        <taxon>Thermotogati</taxon>
        <taxon>Deinococcota</taxon>
        <taxon>Deinococci</taxon>
        <taxon>Deinococcales</taxon>
        <taxon>Deinococcaceae</taxon>
        <taxon>Deinococcus</taxon>
    </lineage>
</organism>
<feature type="domain" description="Terminase large subunit gp17-like C-terminal" evidence="3">
    <location>
        <begin position="369"/>
        <end position="513"/>
    </location>
</feature>
<evidence type="ECO:0000313" key="4">
    <source>
        <dbReference type="EMBL" id="MFC4636981.1"/>
    </source>
</evidence>
<dbReference type="Proteomes" id="UP001595952">
    <property type="component" value="Unassembled WGS sequence"/>
</dbReference>
<reference evidence="5" key="1">
    <citation type="journal article" date="2019" name="Int. J. Syst. Evol. Microbiol.">
        <title>The Global Catalogue of Microorganisms (GCM) 10K type strain sequencing project: providing services to taxonomists for standard genome sequencing and annotation.</title>
        <authorList>
            <consortium name="The Broad Institute Genomics Platform"/>
            <consortium name="The Broad Institute Genome Sequencing Center for Infectious Disease"/>
            <person name="Wu L."/>
            <person name="Ma J."/>
        </authorList>
    </citation>
    <scope>NUCLEOTIDE SEQUENCE [LARGE SCALE GENOMIC DNA]</scope>
    <source>
        <strain evidence="5">CCUG 55995</strain>
    </source>
</reference>
<evidence type="ECO:0000256" key="1">
    <source>
        <dbReference type="ARBA" id="ARBA00022612"/>
    </source>
</evidence>
<evidence type="ECO:0000313" key="5">
    <source>
        <dbReference type="Proteomes" id="UP001595952"/>
    </source>
</evidence>
<evidence type="ECO:0000259" key="3">
    <source>
        <dbReference type="Pfam" id="PF17289"/>
    </source>
</evidence>
<name>A0ABV9I5F4_9DEIO</name>
<sequence>MARTKRDELPDWLDEDTIIAELAERELAERGELPEPEEVRPLTLREFVHEFWEVLEPGTPLAWGWALDAMCLHLEAAARREIRRLIINVPPGTMKSSLTNVFFPAWVWAELDPGERFLATAFNESLSIRDSMAMRRLVESPEYQERYGERVKLTRDQNSKSQFDTTARGRRLVKPITSATGARGNILLIDDPNNAAEMDSRAHRRAITNAYDQSLSRRGADPKRYVQIVIMQRLHEEDLTGHLERKGGWVILRLPEKYEPEYHTVTPLWEDPRKEAGELLFPEFRDEADYQQAELDLGSFGAAGQLQQRPVPAGGGIVKGWWWRYHAPAHLIPTLPPLRLKVVAEDGAVTEVDAVVVPTPEAFDFTLTSWDFAFKEKKDSDFVVGQAWGGKGADAFLLDQVRGRWDYVKSKAAVLEFAARHDSIPEHLIEDKANGPAIISDMRSTVPGLIPYEPDGSKQSRVSAESSTIQAGNVYLPHPSLAPWVASDYLTEWAQFPNGANDDQIDPTTQALQRLKQKRKTWLKAQASSAVQPTTLGGLANVGGQKTSSWRR</sequence>
<dbReference type="InterPro" id="IPR035421">
    <property type="entry name" value="Terminase_6C"/>
</dbReference>
<dbReference type="Pfam" id="PF17289">
    <property type="entry name" value="Terminase_6C"/>
    <property type="match status" value="1"/>
</dbReference>
<keyword evidence="5" id="KW-1185">Reference proteome</keyword>
<comment type="caution">
    <text evidence="4">The sequence shown here is derived from an EMBL/GenBank/DDBJ whole genome shotgun (WGS) entry which is preliminary data.</text>
</comment>
<accession>A0ABV9I5F4</accession>
<dbReference type="EMBL" id="JBHSEI010000001">
    <property type="protein sequence ID" value="MFC4636981.1"/>
    <property type="molecule type" value="Genomic_DNA"/>
</dbReference>
<keyword evidence="1" id="KW-1188">Viral release from host cell</keyword>
<protein>
    <submittedName>
        <fullName evidence="4">Phage terminase large subunit</fullName>
    </submittedName>
</protein>
<gene>
    <name evidence="4" type="primary">terL</name>
    <name evidence="4" type="ORF">ACFO0D_01385</name>
</gene>